<protein>
    <recommendedName>
        <fullName evidence="4">Dihydrodipicolinate reductase</fullName>
    </recommendedName>
</protein>
<keyword evidence="1" id="KW-0732">Signal</keyword>
<organism evidence="2 3">
    <name type="scientific">Roseovarius mucosus DSM 17069</name>
    <dbReference type="NCBI Taxonomy" id="1288298"/>
    <lineage>
        <taxon>Bacteria</taxon>
        <taxon>Pseudomonadati</taxon>
        <taxon>Pseudomonadota</taxon>
        <taxon>Alphaproteobacteria</taxon>
        <taxon>Rhodobacterales</taxon>
        <taxon>Roseobacteraceae</taxon>
        <taxon>Roseovarius</taxon>
    </lineage>
</organism>
<dbReference type="EMBL" id="AONH01000013">
    <property type="protein sequence ID" value="KGM87582.1"/>
    <property type="molecule type" value="Genomic_DNA"/>
</dbReference>
<dbReference type="HOGENOM" id="CLU_2083101_0_0_5"/>
<evidence type="ECO:0000256" key="1">
    <source>
        <dbReference type="SAM" id="SignalP"/>
    </source>
</evidence>
<evidence type="ECO:0000313" key="3">
    <source>
        <dbReference type="Proteomes" id="UP000030021"/>
    </source>
</evidence>
<evidence type="ECO:0008006" key="4">
    <source>
        <dbReference type="Google" id="ProtNLM"/>
    </source>
</evidence>
<feature type="signal peptide" evidence="1">
    <location>
        <begin position="1"/>
        <end position="19"/>
    </location>
</feature>
<dbReference type="eggNOG" id="ENOG5032YS5">
    <property type="taxonomic scope" value="Bacteria"/>
</dbReference>
<gene>
    <name evidence="2" type="ORF">rosmuc_02318</name>
</gene>
<evidence type="ECO:0000313" key="2">
    <source>
        <dbReference type="EMBL" id="KGM87582.1"/>
    </source>
</evidence>
<dbReference type="AlphaFoldDB" id="A0A0A0HIC8"/>
<proteinExistence type="predicted"/>
<feature type="chain" id="PRO_5001963231" description="Dihydrodipicolinate reductase" evidence="1">
    <location>
        <begin position="20"/>
        <end position="117"/>
    </location>
</feature>
<dbReference type="RefSeq" id="WP_037273429.1">
    <property type="nucleotide sequence ID" value="NZ_KN293980.1"/>
</dbReference>
<accession>A0A0A0HIC8</accession>
<dbReference type="STRING" id="215743.ROSMUCSMR3_03005"/>
<sequence length="117" mass="12992">MRVLSAALLFLGLAAPAVAEGFAPVTKRDRFVSLIEGRDLTRFGITLNVTSDGQIKGRAFGRDVTGAWRWNGDYFCRDLFWGKMDLGPNCQAVRLNGDTIRFISDQGTGQFADLYLR</sequence>
<reference evidence="2 3" key="1">
    <citation type="submission" date="2013-01" db="EMBL/GenBank/DDBJ databases">
        <authorList>
            <person name="Fiebig A."/>
            <person name="Goeker M."/>
            <person name="Klenk H.-P.P."/>
        </authorList>
    </citation>
    <scope>NUCLEOTIDE SEQUENCE [LARGE SCALE GENOMIC DNA]</scope>
    <source>
        <strain evidence="2 3">DSM 17069</strain>
    </source>
</reference>
<dbReference type="Proteomes" id="UP000030021">
    <property type="component" value="Unassembled WGS sequence"/>
</dbReference>
<name>A0A0A0HIC8_9RHOB</name>
<comment type="caution">
    <text evidence="2">The sequence shown here is derived from an EMBL/GenBank/DDBJ whole genome shotgun (WGS) entry which is preliminary data.</text>
</comment>
<dbReference type="OrthoDB" id="7874348at2"/>
<dbReference type="PATRIC" id="fig|1288298.3.peg.2331"/>